<name>A0A0L6VJI5_9BASI</name>
<evidence type="ECO:0000313" key="2">
    <source>
        <dbReference type="EMBL" id="KNZ60936.1"/>
    </source>
</evidence>
<proteinExistence type="predicted"/>
<reference evidence="2 3" key="1">
    <citation type="submission" date="2015-08" db="EMBL/GenBank/DDBJ databases">
        <title>Next Generation Sequencing and Analysis of the Genome of Puccinia sorghi L Schw, the Causal Agent of Maize Common Rust.</title>
        <authorList>
            <person name="Rochi L."/>
            <person name="Burguener G."/>
            <person name="Darino M."/>
            <person name="Turjanski A."/>
            <person name="Kreff E."/>
            <person name="Dieguez M.J."/>
            <person name="Sacco F."/>
        </authorList>
    </citation>
    <scope>NUCLEOTIDE SEQUENCE [LARGE SCALE GENOMIC DNA]</scope>
    <source>
        <strain evidence="2 3">RO10H11247</strain>
    </source>
</reference>
<evidence type="ECO:0000313" key="3">
    <source>
        <dbReference type="Proteomes" id="UP000037035"/>
    </source>
</evidence>
<feature type="chain" id="PRO_5005568612" evidence="1">
    <location>
        <begin position="21"/>
        <end position="104"/>
    </location>
</feature>
<gene>
    <name evidence="2" type="ORF">VP01_147g8</name>
</gene>
<keyword evidence="1" id="KW-0732">Signal</keyword>
<dbReference type="EMBL" id="LAVV01005331">
    <property type="protein sequence ID" value="KNZ60936.1"/>
    <property type="molecule type" value="Genomic_DNA"/>
</dbReference>
<dbReference type="Proteomes" id="UP000037035">
    <property type="component" value="Unassembled WGS sequence"/>
</dbReference>
<dbReference type="VEuPathDB" id="FungiDB:VP01_147g8"/>
<organism evidence="2 3">
    <name type="scientific">Puccinia sorghi</name>
    <dbReference type="NCBI Taxonomy" id="27349"/>
    <lineage>
        <taxon>Eukaryota</taxon>
        <taxon>Fungi</taxon>
        <taxon>Dikarya</taxon>
        <taxon>Basidiomycota</taxon>
        <taxon>Pucciniomycotina</taxon>
        <taxon>Pucciniomycetes</taxon>
        <taxon>Pucciniales</taxon>
        <taxon>Pucciniaceae</taxon>
        <taxon>Puccinia</taxon>
    </lineage>
</organism>
<sequence length="104" mass="11852">MKNHISHFLVLVCFILVVTIKTPYKNSQLTGQQHRVFSSFYKACKIGFQPCFKNADHGQGAGHVPVCMGHGATNQKTQDRFQHSSVTISQFFNHIIHPLFSWCF</sequence>
<comment type="caution">
    <text evidence="2">The sequence shown here is derived from an EMBL/GenBank/DDBJ whole genome shotgun (WGS) entry which is preliminary data.</text>
</comment>
<feature type="signal peptide" evidence="1">
    <location>
        <begin position="1"/>
        <end position="20"/>
    </location>
</feature>
<keyword evidence="3" id="KW-1185">Reference proteome</keyword>
<protein>
    <submittedName>
        <fullName evidence="2">Putative signal peptide protein</fullName>
    </submittedName>
</protein>
<accession>A0A0L6VJI5</accession>
<evidence type="ECO:0000256" key="1">
    <source>
        <dbReference type="SAM" id="SignalP"/>
    </source>
</evidence>
<dbReference type="AlphaFoldDB" id="A0A0L6VJI5"/>